<feature type="chain" id="PRO_5001780065" description="Isochorismatase-like domain-containing protein" evidence="2">
    <location>
        <begin position="20"/>
        <end position="237"/>
    </location>
</feature>
<evidence type="ECO:0000313" key="4">
    <source>
        <dbReference type="EMBL" id="KFA69393.1"/>
    </source>
</evidence>
<dbReference type="Pfam" id="PF00857">
    <property type="entry name" value="Isochorismatase"/>
    <property type="match status" value="1"/>
</dbReference>
<dbReference type="PANTHER" id="PTHR43559">
    <property type="entry name" value="HYDROLASE YCAC-RELATED"/>
    <property type="match status" value="1"/>
</dbReference>
<dbReference type="EMBL" id="KL659500">
    <property type="protein sequence ID" value="KFA69393.1"/>
    <property type="molecule type" value="Genomic_DNA"/>
</dbReference>
<accession>A0A084QZK8</accession>
<dbReference type="Gene3D" id="3.40.50.850">
    <property type="entry name" value="Isochorismatase-like"/>
    <property type="match status" value="1"/>
</dbReference>
<organism evidence="4 5">
    <name type="scientific">Stachybotrys chlorohalonatus (strain IBT 40285)</name>
    <dbReference type="NCBI Taxonomy" id="1283841"/>
    <lineage>
        <taxon>Eukaryota</taxon>
        <taxon>Fungi</taxon>
        <taxon>Dikarya</taxon>
        <taxon>Ascomycota</taxon>
        <taxon>Pezizomycotina</taxon>
        <taxon>Sordariomycetes</taxon>
        <taxon>Hypocreomycetidae</taxon>
        <taxon>Hypocreales</taxon>
        <taxon>Stachybotryaceae</taxon>
        <taxon>Stachybotrys</taxon>
    </lineage>
</organism>
<keyword evidence="2" id="KW-0732">Signal</keyword>
<dbReference type="InParanoid" id="A0A084QZK8"/>
<evidence type="ECO:0000256" key="1">
    <source>
        <dbReference type="ARBA" id="ARBA00006336"/>
    </source>
</evidence>
<protein>
    <recommendedName>
        <fullName evidence="3">Isochorismatase-like domain-containing protein</fullName>
    </recommendedName>
</protein>
<dbReference type="InterPro" id="IPR000868">
    <property type="entry name" value="Isochorismatase-like_dom"/>
</dbReference>
<feature type="signal peptide" evidence="2">
    <location>
        <begin position="1"/>
        <end position="19"/>
    </location>
</feature>
<dbReference type="AlphaFoldDB" id="A0A084QZK8"/>
<dbReference type="Proteomes" id="UP000028524">
    <property type="component" value="Unassembled WGS sequence"/>
</dbReference>
<dbReference type="OMA" id="MNTWEDE"/>
<dbReference type="SUPFAM" id="SSF52499">
    <property type="entry name" value="Isochorismatase-like hydrolases"/>
    <property type="match status" value="1"/>
</dbReference>
<dbReference type="HOGENOM" id="CLU_066901_1_1_1"/>
<comment type="similarity">
    <text evidence="1">Belongs to the isochorismatase family.</text>
</comment>
<dbReference type="InterPro" id="IPR036380">
    <property type="entry name" value="Isochorismatase-like_sf"/>
</dbReference>
<name>A0A084QZK8_STAC4</name>
<dbReference type="OrthoDB" id="167809at2759"/>
<dbReference type="InterPro" id="IPR053152">
    <property type="entry name" value="Hydrolase_YcaC-like"/>
</dbReference>
<gene>
    <name evidence="4" type="ORF">S40285_08722</name>
</gene>
<sequence>MKNLKLLTLGLASIAFGASNFEYERIDRNNAALLIVDHQAGLFSVVRDFSPAEFSQQMLAHAALGRMFDLPTIITTSTETGPNGPVPEAILEMHPNATIIPRPGEINAWDNDDFRAAVEATGKRHLIIGGIVTDACTVTLALALRDAGYSVWANVEASGTSAPLLRDVSNSRMERAGVQLLSWFGIVAELWADWRNPPGSAAMLEYMTEHFPVYTYLIQSHEHAVQNGTLFDDDEEA</sequence>
<proteinExistence type="inferred from homology"/>
<keyword evidence="5" id="KW-1185">Reference proteome</keyword>
<evidence type="ECO:0000313" key="5">
    <source>
        <dbReference type="Proteomes" id="UP000028524"/>
    </source>
</evidence>
<evidence type="ECO:0000259" key="3">
    <source>
        <dbReference type="Pfam" id="PF00857"/>
    </source>
</evidence>
<evidence type="ECO:0000256" key="2">
    <source>
        <dbReference type="SAM" id="SignalP"/>
    </source>
</evidence>
<dbReference type="PANTHER" id="PTHR43559:SF3">
    <property type="entry name" value="HYDROLASE YCAC-RELATED"/>
    <property type="match status" value="1"/>
</dbReference>
<reference evidence="4 5" key="1">
    <citation type="journal article" date="2014" name="BMC Genomics">
        <title>Comparative genome sequencing reveals chemotype-specific gene clusters in the toxigenic black mold Stachybotrys.</title>
        <authorList>
            <person name="Semeiks J."/>
            <person name="Borek D."/>
            <person name="Otwinowski Z."/>
            <person name="Grishin N.V."/>
        </authorList>
    </citation>
    <scope>NUCLEOTIDE SEQUENCE [LARGE SCALE GENOMIC DNA]</scope>
    <source>
        <strain evidence="4 5">IBT 40285</strain>
    </source>
</reference>
<feature type="domain" description="Isochorismatase-like" evidence="3">
    <location>
        <begin position="31"/>
        <end position="182"/>
    </location>
</feature>